<dbReference type="InterPro" id="IPR000182">
    <property type="entry name" value="GNAT_dom"/>
</dbReference>
<dbReference type="InterPro" id="IPR016181">
    <property type="entry name" value="Acyl_CoA_acyltransferase"/>
</dbReference>
<dbReference type="Gene3D" id="3.40.630.30">
    <property type="match status" value="1"/>
</dbReference>
<gene>
    <name evidence="2" type="ORF">BHLFYP23_01714</name>
</gene>
<keyword evidence="2" id="KW-0808">Transferase</keyword>
<dbReference type="SUPFAM" id="SSF55729">
    <property type="entry name" value="Acyl-CoA N-acyltransferases (Nat)"/>
    <property type="match status" value="1"/>
</dbReference>
<dbReference type="EMBL" id="CACRSY010000006">
    <property type="protein sequence ID" value="VYS82600.1"/>
    <property type="molecule type" value="Genomic_DNA"/>
</dbReference>
<feature type="domain" description="N-acetyltransferase" evidence="1">
    <location>
        <begin position="19"/>
        <end position="183"/>
    </location>
</feature>
<dbReference type="GO" id="GO:0016747">
    <property type="term" value="F:acyltransferase activity, transferring groups other than amino-acyl groups"/>
    <property type="evidence" value="ECO:0007669"/>
    <property type="project" value="InterPro"/>
</dbReference>
<name>A0A6N2RSU5_BLAHA</name>
<evidence type="ECO:0000313" key="2">
    <source>
        <dbReference type="EMBL" id="VYS82600.1"/>
    </source>
</evidence>
<dbReference type="PROSITE" id="PS51186">
    <property type="entry name" value="GNAT"/>
    <property type="match status" value="1"/>
</dbReference>
<dbReference type="InterPro" id="IPR051531">
    <property type="entry name" value="N-acetyltransferase"/>
</dbReference>
<dbReference type="RefSeq" id="WP_156341940.1">
    <property type="nucleotide sequence ID" value="NZ_CACRSY010000006.1"/>
</dbReference>
<proteinExistence type="predicted"/>
<protein>
    <submittedName>
        <fullName evidence="2">Acetyltransferase (GNAT) family protein</fullName>
    </submittedName>
</protein>
<evidence type="ECO:0000259" key="1">
    <source>
        <dbReference type="PROSITE" id="PS51186"/>
    </source>
</evidence>
<dbReference type="PANTHER" id="PTHR43792">
    <property type="entry name" value="GNAT FAMILY, PUTATIVE (AFU_ORTHOLOGUE AFUA_3G00765)-RELATED-RELATED"/>
    <property type="match status" value="1"/>
</dbReference>
<organism evidence="2">
    <name type="scientific">Blautia hansenii</name>
    <name type="common">Ruminococcus hansenii</name>
    <dbReference type="NCBI Taxonomy" id="1322"/>
    <lineage>
        <taxon>Bacteria</taxon>
        <taxon>Bacillati</taxon>
        <taxon>Bacillota</taxon>
        <taxon>Clostridia</taxon>
        <taxon>Lachnospirales</taxon>
        <taxon>Lachnospiraceae</taxon>
        <taxon>Blautia</taxon>
    </lineage>
</organism>
<dbReference type="AlphaFoldDB" id="A0A6N2RSU5"/>
<dbReference type="Pfam" id="PF13302">
    <property type="entry name" value="Acetyltransf_3"/>
    <property type="match status" value="1"/>
</dbReference>
<accession>A0A6N2RSU5</accession>
<reference evidence="2" key="1">
    <citation type="submission" date="2019-11" db="EMBL/GenBank/DDBJ databases">
        <authorList>
            <person name="Feng L."/>
        </authorList>
    </citation>
    <scope>NUCLEOTIDE SEQUENCE</scope>
    <source>
        <strain evidence="2">BhanseniiLFYP23</strain>
    </source>
</reference>
<sequence>MSKESVLDTFSILAEDEEIILTRIQESEFEKYKEVLCDNITFSGMKLLLQNPEYVKSLFEDLLQDEGFYCSIWRKKNKIFCGYCGVKKIGVGRPELAIELLKAMQGQGIGTRAIHLLMAVYMRENEFEYFRCRVASDNYVSQHLFEKLGAIPNGISTLFGDNKKIQKLIEDKNKHLIDEKMRRTAEKFGVEPQKLLSHILEYKLVTD</sequence>